<organism evidence="2 3">
    <name type="scientific">Acrobeloides nanus</name>
    <dbReference type="NCBI Taxonomy" id="290746"/>
    <lineage>
        <taxon>Eukaryota</taxon>
        <taxon>Metazoa</taxon>
        <taxon>Ecdysozoa</taxon>
        <taxon>Nematoda</taxon>
        <taxon>Chromadorea</taxon>
        <taxon>Rhabditida</taxon>
        <taxon>Tylenchina</taxon>
        <taxon>Cephalobomorpha</taxon>
        <taxon>Cephaloboidea</taxon>
        <taxon>Cephalobidae</taxon>
        <taxon>Acrobeloides</taxon>
    </lineage>
</organism>
<dbReference type="SUPFAM" id="SSF51445">
    <property type="entry name" value="(Trans)glycosidases"/>
    <property type="match status" value="2"/>
</dbReference>
<dbReference type="GO" id="GO:0005576">
    <property type="term" value="C:extracellular region"/>
    <property type="evidence" value="ECO:0007669"/>
    <property type="project" value="TreeGrafter"/>
</dbReference>
<feature type="domain" description="GH18" evidence="1">
    <location>
        <begin position="330"/>
        <end position="676"/>
    </location>
</feature>
<feature type="domain" description="GH18" evidence="1">
    <location>
        <begin position="1"/>
        <end position="305"/>
    </location>
</feature>
<dbReference type="AlphaFoldDB" id="A0A914EJV3"/>
<dbReference type="PANTHER" id="PTHR11177">
    <property type="entry name" value="CHITINASE"/>
    <property type="match status" value="1"/>
</dbReference>
<dbReference type="InterPro" id="IPR011583">
    <property type="entry name" value="Chitinase_II/V-like_cat"/>
</dbReference>
<sequence>MVEEYKKWQIKEKPKLIISIGAQEIPDNWRVYLQTVYRRQFLIDSIKNILVDTGADGVDISWTRGHLDNPKDMEVYTIFLEELKKQIGQKYLIFVEITPQSTFNERYDFFRMNKSVDFIIAQGHRFHSHNKAFTGHHSPLFMTEDLSDIRMTIEGFTSELVKRGVPKEKLIVGLSAEAMGMRLMVGDRMEVSAIEIGAASSTFDFVRRSTHPGVVTQSDVCHSLQKNSTVSKFNPKIGVPYLIDGPEFIAYDDVRSIQLKTIWSSMNHFGGIALFAIEMDNIAGECPVGKPYSLLKTIVDAQTCDTCSRSADQTASDLNTTTDVCAEAPFHVVCGYNLAMKNGTDSMEPYEIPYQKCTEIVVEEAMLDADGELRYERAAQDPLRDLVKFHAQRKGTNSTKLVSAIRCKMTVEEFSKVINDRERFFEKISSHMKLFGFSGIEFRCNDVITQETSMDFSSMLEHLQIHLKRTKNPKECLKTVGIRIPAQTNNLKSSYDIPALNKLHSVVIDSFSSPSNYSELLNPLFGMGLGGDSETLDSIIKNWINEGVSPRKIVFSIPAYGIWQKFKNSFDHGLGQPVEDSIDLLTREQLCKKFKQLGIADRRFVYEAVGAYATTIDDEFLSYETPETVGYKVKYAIRENLGGVAIDSLNQEDFNNSCKTGPFPLLEAIYSNKCVV</sequence>
<dbReference type="Proteomes" id="UP000887540">
    <property type="component" value="Unplaced"/>
</dbReference>
<protein>
    <submittedName>
        <fullName evidence="3">GH18 domain-containing protein</fullName>
    </submittedName>
</protein>
<evidence type="ECO:0000313" key="3">
    <source>
        <dbReference type="WBParaSite" id="ACRNAN_scaffold8267.g31083.t1"/>
    </source>
</evidence>
<keyword evidence="2" id="KW-1185">Reference proteome</keyword>
<dbReference type="GO" id="GO:0008061">
    <property type="term" value="F:chitin binding"/>
    <property type="evidence" value="ECO:0007669"/>
    <property type="project" value="InterPro"/>
</dbReference>
<evidence type="ECO:0000313" key="2">
    <source>
        <dbReference type="Proteomes" id="UP000887540"/>
    </source>
</evidence>
<dbReference type="InterPro" id="IPR050314">
    <property type="entry name" value="Glycosyl_Hydrlase_18"/>
</dbReference>
<name>A0A914EJV3_9BILA</name>
<accession>A0A914EJV3</accession>
<dbReference type="GO" id="GO:0006032">
    <property type="term" value="P:chitin catabolic process"/>
    <property type="evidence" value="ECO:0007669"/>
    <property type="project" value="TreeGrafter"/>
</dbReference>
<dbReference type="InterPro" id="IPR029070">
    <property type="entry name" value="Chitinase_insertion_sf"/>
</dbReference>
<dbReference type="GO" id="GO:0005975">
    <property type="term" value="P:carbohydrate metabolic process"/>
    <property type="evidence" value="ECO:0007669"/>
    <property type="project" value="InterPro"/>
</dbReference>
<dbReference type="SMART" id="SM00636">
    <property type="entry name" value="Glyco_18"/>
    <property type="match status" value="2"/>
</dbReference>
<dbReference type="InterPro" id="IPR001223">
    <property type="entry name" value="Glyco_hydro18_cat"/>
</dbReference>
<dbReference type="PANTHER" id="PTHR11177:SF400">
    <property type="entry name" value="ENDOCHITINASE-RELATED"/>
    <property type="match status" value="1"/>
</dbReference>
<dbReference type="Pfam" id="PF00704">
    <property type="entry name" value="Glyco_hydro_18"/>
    <property type="match status" value="2"/>
</dbReference>
<dbReference type="WBParaSite" id="ACRNAN_scaffold8267.g31083.t1">
    <property type="protein sequence ID" value="ACRNAN_scaffold8267.g31083.t1"/>
    <property type="gene ID" value="ACRNAN_scaffold8267.g31083"/>
</dbReference>
<dbReference type="InterPro" id="IPR017853">
    <property type="entry name" value="GH"/>
</dbReference>
<dbReference type="Gene3D" id="3.20.20.80">
    <property type="entry name" value="Glycosidases"/>
    <property type="match status" value="2"/>
</dbReference>
<reference evidence="3" key="1">
    <citation type="submission" date="2022-11" db="UniProtKB">
        <authorList>
            <consortium name="WormBaseParasite"/>
        </authorList>
    </citation>
    <scope>IDENTIFICATION</scope>
</reference>
<dbReference type="Gene3D" id="3.10.50.10">
    <property type="match status" value="2"/>
</dbReference>
<evidence type="ECO:0000259" key="1">
    <source>
        <dbReference type="PROSITE" id="PS51910"/>
    </source>
</evidence>
<proteinExistence type="predicted"/>
<dbReference type="GO" id="GO:0004568">
    <property type="term" value="F:chitinase activity"/>
    <property type="evidence" value="ECO:0007669"/>
    <property type="project" value="TreeGrafter"/>
</dbReference>
<dbReference type="PROSITE" id="PS51910">
    <property type="entry name" value="GH18_2"/>
    <property type="match status" value="2"/>
</dbReference>